<keyword evidence="1" id="KW-0812">Transmembrane</keyword>
<proteinExistence type="predicted"/>
<reference evidence="2" key="1">
    <citation type="submission" date="2023-10" db="EMBL/GenBank/DDBJ databases">
        <title>Genome assembly of Pristionchus species.</title>
        <authorList>
            <person name="Yoshida K."/>
            <person name="Sommer R.J."/>
        </authorList>
    </citation>
    <scope>NUCLEOTIDE SEQUENCE</scope>
    <source>
        <strain evidence="2">RS5133</strain>
    </source>
</reference>
<feature type="transmembrane region" description="Helical" evidence="1">
    <location>
        <begin position="291"/>
        <end position="309"/>
    </location>
</feature>
<accession>A0AAV5UVV9</accession>
<dbReference type="Proteomes" id="UP001432322">
    <property type="component" value="Unassembled WGS sequence"/>
</dbReference>
<dbReference type="PANTHER" id="PTHR47521:SF18">
    <property type="entry name" value="G PROTEIN-COUPLED RECEPTOR-RELATED"/>
    <property type="match status" value="1"/>
</dbReference>
<feature type="transmembrane region" description="Helical" evidence="1">
    <location>
        <begin position="12"/>
        <end position="33"/>
    </location>
</feature>
<feature type="transmembrane region" description="Helical" evidence="1">
    <location>
        <begin position="128"/>
        <end position="146"/>
    </location>
</feature>
<dbReference type="InterPro" id="IPR052860">
    <property type="entry name" value="NRL-GPCR1"/>
</dbReference>
<feature type="non-terminal residue" evidence="2">
    <location>
        <position position="437"/>
    </location>
</feature>
<feature type="transmembrane region" description="Helical" evidence="1">
    <location>
        <begin position="86"/>
        <end position="107"/>
    </location>
</feature>
<feature type="transmembrane region" description="Helical" evidence="1">
    <location>
        <begin position="204"/>
        <end position="230"/>
    </location>
</feature>
<keyword evidence="3" id="KW-1185">Reference proteome</keyword>
<feature type="transmembrane region" description="Helical" evidence="1">
    <location>
        <begin position="152"/>
        <end position="178"/>
    </location>
</feature>
<evidence type="ECO:0000313" key="3">
    <source>
        <dbReference type="Proteomes" id="UP001432322"/>
    </source>
</evidence>
<evidence type="ECO:0000313" key="2">
    <source>
        <dbReference type="EMBL" id="GMT10358.1"/>
    </source>
</evidence>
<keyword evidence="1" id="KW-1133">Transmembrane helix</keyword>
<feature type="transmembrane region" description="Helical" evidence="1">
    <location>
        <begin position="392"/>
        <end position="415"/>
    </location>
</feature>
<organism evidence="2 3">
    <name type="scientific">Pristionchus fissidentatus</name>
    <dbReference type="NCBI Taxonomy" id="1538716"/>
    <lineage>
        <taxon>Eukaryota</taxon>
        <taxon>Metazoa</taxon>
        <taxon>Ecdysozoa</taxon>
        <taxon>Nematoda</taxon>
        <taxon>Chromadorea</taxon>
        <taxon>Rhabditida</taxon>
        <taxon>Rhabditina</taxon>
        <taxon>Diplogasteromorpha</taxon>
        <taxon>Diplogasteroidea</taxon>
        <taxon>Neodiplogasteridae</taxon>
        <taxon>Pristionchus</taxon>
    </lineage>
</organism>
<name>A0AAV5UVV9_9BILA</name>
<feature type="transmembrane region" description="Helical" evidence="1">
    <location>
        <begin position="345"/>
        <end position="370"/>
    </location>
</feature>
<protein>
    <recommendedName>
        <fullName evidence="4">G protein-coupled receptor</fullName>
    </recommendedName>
</protein>
<evidence type="ECO:0008006" key="4">
    <source>
        <dbReference type="Google" id="ProtNLM"/>
    </source>
</evidence>
<dbReference type="EMBL" id="BTSY01000001">
    <property type="protein sequence ID" value="GMT10358.1"/>
    <property type="molecule type" value="Genomic_DNA"/>
</dbReference>
<dbReference type="PANTHER" id="PTHR47521">
    <property type="entry name" value="SERPENTINE RECEPTOR, CLASS E (EPSILON)-RELATED"/>
    <property type="match status" value="1"/>
</dbReference>
<feature type="transmembrane region" description="Helical" evidence="1">
    <location>
        <begin position="45"/>
        <end position="66"/>
    </location>
</feature>
<gene>
    <name evidence="2" type="ORF">PFISCL1PPCAC_1655</name>
</gene>
<evidence type="ECO:0000256" key="1">
    <source>
        <dbReference type="SAM" id="Phobius"/>
    </source>
</evidence>
<feature type="transmembrane region" description="Helical" evidence="1">
    <location>
        <begin position="315"/>
        <end position="333"/>
    </location>
</feature>
<feature type="non-terminal residue" evidence="2">
    <location>
        <position position="1"/>
    </location>
</feature>
<feature type="transmembrane region" description="Helical" evidence="1">
    <location>
        <begin position="242"/>
        <end position="262"/>
    </location>
</feature>
<keyword evidence="1" id="KW-0472">Membrane</keyword>
<dbReference type="AlphaFoldDB" id="A0AAV5UVV9"/>
<comment type="caution">
    <text evidence="2">The sequence shown here is derived from an EMBL/GenBank/DDBJ whole genome shotgun (WGS) entry which is preliminary data.</text>
</comment>
<sequence length="437" mass="51519">KISMLTFYEVAYIGEILIVIISLTVLGIFPVIIIRTRAISRHFRFLLLLLWLSHFLLVGGQLTSIVMRWAYADIELCCMPWEAFQIFRLIHDVGFYMTTTAMFLLIYDRLLFTILYKHAEKREKYFRQMRIVAVPLGIVIACLWTYRADVDFAIAEACLIAHSCDAISCVFCALTYFLTKRKYRDSFTQTTLDTRYLLFESQELTFALLPVCVMAVILKNLSLITIWMYALDPTVPHAMVLLVFYSVNTVNVFLSQFLFIRMHRLLWKRFKKDHVCVIYTAHLYKKKKFQYATYFVMLDKQLMFTIYDGAFIGEILIVLISLCILSIFPLIILRTGAISVHFRFLLLLFWLSHFLLVISHAISIIMRWAWQDIPMCCLPWDAFQTFRLIHDVGFYMTTTAMFLLIYDRFLFTIFYKHAERRQKYFSRVMVITVPAGV</sequence>